<name>A0A6B0UL70_IXORI</name>
<organism evidence="3">
    <name type="scientific">Ixodes ricinus</name>
    <name type="common">Common tick</name>
    <name type="synonym">Acarus ricinus</name>
    <dbReference type="NCBI Taxonomy" id="34613"/>
    <lineage>
        <taxon>Eukaryota</taxon>
        <taxon>Metazoa</taxon>
        <taxon>Ecdysozoa</taxon>
        <taxon>Arthropoda</taxon>
        <taxon>Chelicerata</taxon>
        <taxon>Arachnida</taxon>
        <taxon>Acari</taxon>
        <taxon>Parasitiformes</taxon>
        <taxon>Ixodida</taxon>
        <taxon>Ixodoidea</taxon>
        <taxon>Ixodidae</taxon>
        <taxon>Ixodinae</taxon>
        <taxon>Ixodes</taxon>
    </lineage>
</organism>
<evidence type="ECO:0000313" key="3">
    <source>
        <dbReference type="EMBL" id="MXU90507.1"/>
    </source>
</evidence>
<dbReference type="AlphaFoldDB" id="A0A6B0UL70"/>
<reference evidence="3" key="1">
    <citation type="submission" date="2019-12" db="EMBL/GenBank/DDBJ databases">
        <title>An insight into the sialome of adult female Ixodes ricinus ticks feeding for 6 days.</title>
        <authorList>
            <person name="Perner J."/>
            <person name="Ribeiro J.M.C."/>
        </authorList>
    </citation>
    <scope>NUCLEOTIDE SEQUENCE</scope>
    <source>
        <strain evidence="3">Semi-engorged</strain>
        <tissue evidence="3">Salivary glands</tissue>
    </source>
</reference>
<feature type="region of interest" description="Disordered" evidence="1">
    <location>
        <begin position="78"/>
        <end position="115"/>
    </location>
</feature>
<feature type="signal peptide" evidence="2">
    <location>
        <begin position="1"/>
        <end position="20"/>
    </location>
</feature>
<accession>A0A6B0UL70</accession>
<dbReference type="EMBL" id="GIFC01008424">
    <property type="protein sequence ID" value="MXU90507.1"/>
    <property type="molecule type" value="Transcribed_RNA"/>
</dbReference>
<keyword evidence="2" id="KW-0732">Signal</keyword>
<evidence type="ECO:0000256" key="2">
    <source>
        <dbReference type="SAM" id="SignalP"/>
    </source>
</evidence>
<protein>
    <submittedName>
        <fullName evidence="3">Putative secreted protein</fullName>
    </submittedName>
</protein>
<sequence>MLVLLVVVLVPRQLVVVVDGRLVRLVRQQGLVWLGVALALVHEQRGELEVLRRAPPQNVIDVVRGVIVDVGADGAPGLGAVGRRGRHKDPAPPGRRGEVGDVVARAGHGAPHGTQ</sequence>
<evidence type="ECO:0000256" key="1">
    <source>
        <dbReference type="SAM" id="MobiDB-lite"/>
    </source>
</evidence>
<feature type="chain" id="PRO_5025367051" evidence="2">
    <location>
        <begin position="21"/>
        <end position="115"/>
    </location>
</feature>
<proteinExistence type="predicted"/>